<organism evidence="2">
    <name type="scientific">Lotharella oceanica</name>
    <dbReference type="NCBI Taxonomy" id="641309"/>
    <lineage>
        <taxon>Eukaryota</taxon>
        <taxon>Sar</taxon>
        <taxon>Rhizaria</taxon>
        <taxon>Cercozoa</taxon>
        <taxon>Chlorarachniophyceae</taxon>
        <taxon>Lotharella</taxon>
    </lineage>
</organism>
<evidence type="ECO:0000313" key="2">
    <source>
        <dbReference type="EMBL" id="CAD9777108.1"/>
    </source>
</evidence>
<name>A0A7S2U4D6_9EUKA</name>
<evidence type="ECO:0000256" key="1">
    <source>
        <dbReference type="SAM" id="MobiDB-lite"/>
    </source>
</evidence>
<dbReference type="AlphaFoldDB" id="A0A7S2U4D6"/>
<protein>
    <submittedName>
        <fullName evidence="2">Uncharacterized protein</fullName>
    </submittedName>
</protein>
<accession>A0A7S2U4D6</accession>
<proteinExistence type="predicted"/>
<gene>
    <name evidence="2" type="ORF">LSP00402_LOCUS21124</name>
</gene>
<dbReference type="EMBL" id="HBHP01034301">
    <property type="protein sequence ID" value="CAD9777108.1"/>
    <property type="molecule type" value="Transcribed_RNA"/>
</dbReference>
<reference evidence="2" key="1">
    <citation type="submission" date="2021-01" db="EMBL/GenBank/DDBJ databases">
        <authorList>
            <person name="Corre E."/>
            <person name="Pelletier E."/>
            <person name="Niang G."/>
            <person name="Scheremetjew M."/>
            <person name="Finn R."/>
            <person name="Kale V."/>
            <person name="Holt S."/>
            <person name="Cochrane G."/>
            <person name="Meng A."/>
            <person name="Brown T."/>
            <person name="Cohen L."/>
        </authorList>
    </citation>
    <scope>NUCLEOTIDE SEQUENCE</scope>
    <source>
        <strain evidence="2">CCMP622</strain>
    </source>
</reference>
<sequence>MKCGLATSQRRNELFGPSKYLLLPFTTKLAHIVHPHSLPLTHDPQTLHQGSTKKRKEIESWRESAGDEGLYLTSFPRAATKNHSIVAGLLSGARKTTDAM</sequence>
<feature type="region of interest" description="Disordered" evidence="1">
    <location>
        <begin position="37"/>
        <end position="56"/>
    </location>
</feature>